<feature type="compositionally biased region" description="Basic and acidic residues" evidence="2">
    <location>
        <begin position="1353"/>
        <end position="1369"/>
    </location>
</feature>
<gene>
    <name evidence="3" type="ORF">OFUS_LOCUS23128</name>
</gene>
<feature type="compositionally biased region" description="Polar residues" evidence="2">
    <location>
        <begin position="1720"/>
        <end position="1741"/>
    </location>
</feature>
<organism evidence="3 4">
    <name type="scientific">Owenia fusiformis</name>
    <name type="common">Polychaete worm</name>
    <dbReference type="NCBI Taxonomy" id="6347"/>
    <lineage>
        <taxon>Eukaryota</taxon>
        <taxon>Metazoa</taxon>
        <taxon>Spiralia</taxon>
        <taxon>Lophotrochozoa</taxon>
        <taxon>Annelida</taxon>
        <taxon>Polychaeta</taxon>
        <taxon>Sedentaria</taxon>
        <taxon>Canalipalpata</taxon>
        <taxon>Sabellida</taxon>
        <taxon>Oweniida</taxon>
        <taxon>Oweniidae</taxon>
        <taxon>Owenia</taxon>
    </lineage>
</organism>
<reference evidence="3" key="1">
    <citation type="submission" date="2022-03" db="EMBL/GenBank/DDBJ databases">
        <authorList>
            <person name="Martin C."/>
        </authorList>
    </citation>
    <scope>NUCLEOTIDE SEQUENCE</scope>
</reference>
<feature type="region of interest" description="Disordered" evidence="2">
    <location>
        <begin position="1136"/>
        <end position="1159"/>
    </location>
</feature>
<feature type="region of interest" description="Disordered" evidence="2">
    <location>
        <begin position="506"/>
        <end position="529"/>
    </location>
</feature>
<feature type="compositionally biased region" description="Basic and acidic residues" evidence="2">
    <location>
        <begin position="318"/>
        <end position="329"/>
    </location>
</feature>
<feature type="region of interest" description="Disordered" evidence="2">
    <location>
        <begin position="1001"/>
        <end position="1034"/>
    </location>
</feature>
<feature type="region of interest" description="Disordered" evidence="2">
    <location>
        <begin position="660"/>
        <end position="697"/>
    </location>
</feature>
<feature type="region of interest" description="Disordered" evidence="2">
    <location>
        <begin position="591"/>
        <end position="626"/>
    </location>
</feature>
<feature type="region of interest" description="Disordered" evidence="2">
    <location>
        <begin position="1547"/>
        <end position="1825"/>
    </location>
</feature>
<evidence type="ECO:0000256" key="2">
    <source>
        <dbReference type="SAM" id="MobiDB-lite"/>
    </source>
</evidence>
<feature type="region of interest" description="Disordered" evidence="2">
    <location>
        <begin position="902"/>
        <end position="929"/>
    </location>
</feature>
<feature type="compositionally biased region" description="Polar residues" evidence="2">
    <location>
        <begin position="660"/>
        <end position="671"/>
    </location>
</feature>
<feature type="region of interest" description="Disordered" evidence="2">
    <location>
        <begin position="125"/>
        <end position="329"/>
    </location>
</feature>
<feature type="compositionally biased region" description="Basic and acidic residues" evidence="2">
    <location>
        <begin position="200"/>
        <end position="217"/>
    </location>
</feature>
<feature type="region of interest" description="Disordered" evidence="2">
    <location>
        <begin position="1263"/>
        <end position="1394"/>
    </location>
</feature>
<dbReference type="EMBL" id="CAIIXF020000011">
    <property type="protein sequence ID" value="CAH1799073.1"/>
    <property type="molecule type" value="Genomic_DNA"/>
</dbReference>
<feature type="compositionally biased region" description="Basic and acidic residues" evidence="2">
    <location>
        <begin position="1569"/>
        <end position="1638"/>
    </location>
</feature>
<comment type="caution">
    <text evidence="3">The sequence shown here is derived from an EMBL/GenBank/DDBJ whole genome shotgun (WGS) entry which is preliminary data.</text>
</comment>
<feature type="compositionally biased region" description="Acidic residues" evidence="2">
    <location>
        <begin position="593"/>
        <end position="611"/>
    </location>
</feature>
<feature type="compositionally biased region" description="Basic and acidic residues" evidence="2">
    <location>
        <begin position="299"/>
        <end position="309"/>
    </location>
</feature>
<feature type="compositionally biased region" description="Basic and acidic residues" evidence="2">
    <location>
        <begin position="1773"/>
        <end position="1799"/>
    </location>
</feature>
<feature type="compositionally biased region" description="Basic residues" evidence="2">
    <location>
        <begin position="1802"/>
        <end position="1812"/>
    </location>
</feature>
<evidence type="ECO:0000313" key="3">
    <source>
        <dbReference type="EMBL" id="CAH1799073.1"/>
    </source>
</evidence>
<sequence length="1825" mass="205807">MLMLRDFKSSTLFEVVVTMAADENSMTGDLYDDLLTASVETRETKHASLEKEVEFLRKENELLNEMSTKLNTEAESIIKNMSSLLQTAKDELSRKNDEIKELKAEVARLKKRSYFEAKRNQVKPNVDIRDIQSSGPSRSHRDRDTKSRSSDRLLGSPGHSDGLLRSHKDRKSKSKSRSSDRESDSPLTTITNGDTMGEIDNVRSDRKRRTDAEENNKAKKARLSISKEETLKDSKYDQSSRRSISIHSRSERDHHRHGEKSRTAKCASDIKNKYRHKNISGNRSKTGTKLDITPRKRQRDYQENRRDISRSSISDLRGSADKQEPSRVNLRDLRLKDEEERKKRKELLILSMSKVFQYGMVAEQRYRDEYDFRRHQHREKHQRRRRTKHKLHDSFDSKLEADKRSNVELETENNANIINEQRSGVSDKNIDIGNDVLDNHKLNEPPHVDGSKADCVSNEPPNIHLTKKEKSASDMLNELQGASDHKTLETHAPSTQFRELNFKSLFKTPNNPKQDGADDNQPNEITDEHSHNITTNNELEYKHEHTLVDNTDAPVEMLYRNDNEEVAFHLSAQSSHVDLAADLEISNITTLSEQEDNDIEDAHEEGDDDLYGEFFSGRDDGENPEVDAAQDESLFDIANDIEPDTKPLPEVDSEVHIINTPQEQNKLVHSSNTEESKCESDDTGGVSGTKDSKNPLSSFMNMWMDRCKAPTSKSSTATSNTEKRQSIKPEDKHMESKSEQTIIEPRNEKAPIDDNVAEVNKEQGEKFPSFLDRILNDCAAGLRTVREHEANNQQNIDPSQMTNMQEIESNILQYPPQDEPASIGIIQSEGNFEKKARKPQLDFNNLPPELVTLVKSVASIPPKARLKALKSLPPDLQAFMEAFEAAQGRDSPLMRMENQLHHVDKSDTPKQQPSYVQKRPQDNEPPRMTARRMSPQMFQATPNMEFPPPSFNPNMITPVGSGVGLCRPIPRPAPVQANLVAVLQHMLLQTQGQQPLGMLPSQSVAQKHHKGESLVKRSKTQKDPRLNKESASNPVCNTTIQDKVQTSKPLKPASRQKIPFAKLRKTPILIPVIQVDPTSETTDPRLAHNTPPLKLRIARSKSLGAESKQEAVVDNTRPGIDLIVLKWSTESRTTVVQQGSSHSMKLDTQKHKAGQTKDMSSTELFNVTKMLEKPKPLAGLGSVTTKLGGFTIPKKKSSKSESDVSFIDTYTLPQEAQMKKKSRETLEKIPGIKIKNKTQVRKEVTPSKDEDTSLEAKVLTFLDTERNNKDKSKHTKPNTISTSGTHRSKKMKNSVKHDKPTISLTEANTLAKKSDTSVPVESNHKTEDTSKKDKVLTHEKHGKKSINPKTKTSKKESSGSLKQVKEKSKPITKGVDSLTEAKQTNEHHLNADRTEKAMNSTVTEHTFGETLISCGGANNKTPVLKVKGEFCDDNDNTMDLAFRIEKLDELYGSTTNTPLKNPNFDSSSSPLNGDDLSQSNDSHTLFIDENASDPAVFDPSENRRGSLTFSSPLKRITPLKTPTKFSVSYAKRKADDEANNVKLDLFSKSGGKDISEGEIKANGITTDVSEIKDSKKSKETIKESKEHQEITRKDTSEKLKKSIKRDKGNTADVSEIKDSKKYKQKLYKESKEQEEITQKDTATTSFKKSGSSEKEKKSRKKDLKHDDNAKVKNVDLKSTKRDEQSRNDKSNESGLKEKNVKEKSSHSKSSVNEIGKRKSSSSSEKYCGNNENSNAVRNVKQNPKDKKLNEKDLQLKIREKNVKDVESIGLKSGGKDDKSNEKLTSSSKKDTKDTNEKLKQNTIKKTKKRKHSESHDQTMSKSQKL</sequence>
<feature type="compositionally biased region" description="Basic and acidic residues" evidence="2">
    <location>
        <begin position="1742"/>
        <end position="1766"/>
    </location>
</feature>
<evidence type="ECO:0000256" key="1">
    <source>
        <dbReference type="SAM" id="Coils"/>
    </source>
</evidence>
<proteinExistence type="predicted"/>
<feature type="compositionally biased region" description="Basic and acidic residues" evidence="2">
    <location>
        <begin position="721"/>
        <end position="738"/>
    </location>
</feature>
<keyword evidence="4" id="KW-1185">Reference proteome</keyword>
<feature type="compositionally biased region" description="Basic residues" evidence="2">
    <location>
        <begin position="165"/>
        <end position="176"/>
    </location>
</feature>
<feature type="compositionally biased region" description="Low complexity" evidence="2">
    <location>
        <begin position="711"/>
        <end position="720"/>
    </location>
</feature>
<dbReference type="OrthoDB" id="1938039at2759"/>
<dbReference type="Proteomes" id="UP000749559">
    <property type="component" value="Unassembled WGS sequence"/>
</dbReference>
<feature type="compositionally biased region" description="Basic and acidic residues" evidence="2">
    <location>
        <begin position="139"/>
        <end position="151"/>
    </location>
</feature>
<evidence type="ECO:0000313" key="4">
    <source>
        <dbReference type="Proteomes" id="UP000749559"/>
    </source>
</evidence>
<keyword evidence="1" id="KW-0175">Coiled coil</keyword>
<feature type="compositionally biased region" description="Basic and acidic residues" evidence="2">
    <location>
        <begin position="225"/>
        <end position="240"/>
    </location>
</feature>
<feature type="compositionally biased region" description="Basic and acidic residues" evidence="2">
    <location>
        <begin position="1383"/>
        <end position="1394"/>
    </location>
</feature>
<feature type="compositionally biased region" description="Basic and acidic residues" evidence="2">
    <location>
        <begin position="1011"/>
        <end position="1028"/>
    </location>
</feature>
<accession>A0A8J1TCD0</accession>
<feature type="region of interest" description="Disordered" evidence="2">
    <location>
        <begin position="1453"/>
        <end position="1481"/>
    </location>
</feature>
<feature type="compositionally biased region" description="Basic and acidic residues" evidence="2">
    <location>
        <begin position="1322"/>
        <end position="1339"/>
    </location>
</feature>
<protein>
    <submittedName>
        <fullName evidence="3">Uncharacterized protein</fullName>
    </submittedName>
</protein>
<feature type="coiled-coil region" evidence="1">
    <location>
        <begin position="39"/>
        <end position="112"/>
    </location>
</feature>
<feature type="compositionally biased region" description="Basic and acidic residues" evidence="2">
    <location>
        <begin position="1663"/>
        <end position="1705"/>
    </location>
</feature>
<feature type="region of interest" description="Disordered" evidence="2">
    <location>
        <begin position="709"/>
        <end position="740"/>
    </location>
</feature>
<name>A0A8J1TCD0_OWEFU</name>
<feature type="compositionally biased region" description="Basic and acidic residues" evidence="2">
    <location>
        <begin position="1550"/>
        <end position="1559"/>
    </location>
</feature>